<evidence type="ECO:0000256" key="1">
    <source>
        <dbReference type="ARBA" id="ARBA00010641"/>
    </source>
</evidence>
<dbReference type="PROSITE" id="PS01063">
    <property type="entry name" value="SIGMA70_ECF"/>
    <property type="match status" value="1"/>
</dbReference>
<evidence type="ECO:0000256" key="4">
    <source>
        <dbReference type="ARBA" id="ARBA00023125"/>
    </source>
</evidence>
<dbReference type="Gene3D" id="1.10.1740.10">
    <property type="match status" value="1"/>
</dbReference>
<sequence>MSSQLYLLLENHFTSLSTSLQKKVYLEYHHMMYGLIVYMIKDPIAAEDIIQESFIKIINNKPEFECEAKLKAWLKVVTRNTAINYLRKHKYCCSMDHESAVSSVEAYSQVQPSVEDLVETKMLQEAIEYYLTLIKPDYKVLIELRWKRGLSYREIAEITGTREETVKQRLYRARESIRRWICKDWRPDESAKPTPAVIQSRRYRKVPVHS</sequence>
<dbReference type="PANTHER" id="PTHR43133">
    <property type="entry name" value="RNA POLYMERASE ECF-TYPE SIGMA FACTO"/>
    <property type="match status" value="1"/>
</dbReference>
<evidence type="ECO:0000259" key="8">
    <source>
        <dbReference type="Pfam" id="PF08281"/>
    </source>
</evidence>
<gene>
    <name evidence="9" type="ORF">Q5741_00370</name>
</gene>
<keyword evidence="4 6" id="KW-0238">DNA-binding</keyword>
<dbReference type="InterPro" id="IPR013324">
    <property type="entry name" value="RNA_pol_sigma_r3/r4-like"/>
</dbReference>
<feature type="domain" description="RNA polymerase sigma-70 region 2" evidence="7">
    <location>
        <begin position="25"/>
        <end position="90"/>
    </location>
</feature>
<dbReference type="EMBL" id="JAUQTB010000001">
    <property type="protein sequence ID" value="MDO7904861.1"/>
    <property type="molecule type" value="Genomic_DNA"/>
</dbReference>
<accession>A0ABT9C6I9</accession>
<protein>
    <recommendedName>
        <fullName evidence="6">RNA polymerase sigma factor</fullName>
    </recommendedName>
</protein>
<dbReference type="InterPro" id="IPR014284">
    <property type="entry name" value="RNA_pol_sigma-70_dom"/>
</dbReference>
<dbReference type="InterPro" id="IPR013249">
    <property type="entry name" value="RNA_pol_sigma70_r4_t2"/>
</dbReference>
<dbReference type="CDD" id="cd06171">
    <property type="entry name" value="Sigma70_r4"/>
    <property type="match status" value="1"/>
</dbReference>
<dbReference type="InterPro" id="IPR013325">
    <property type="entry name" value="RNA_pol_sigma_r2"/>
</dbReference>
<dbReference type="InterPro" id="IPR039425">
    <property type="entry name" value="RNA_pol_sigma-70-like"/>
</dbReference>
<dbReference type="Pfam" id="PF08281">
    <property type="entry name" value="Sigma70_r4_2"/>
    <property type="match status" value="1"/>
</dbReference>
<comment type="similarity">
    <text evidence="1 6">Belongs to the sigma-70 factor family. ECF subfamily.</text>
</comment>
<dbReference type="SUPFAM" id="SSF88946">
    <property type="entry name" value="Sigma2 domain of RNA polymerase sigma factors"/>
    <property type="match status" value="1"/>
</dbReference>
<dbReference type="RefSeq" id="WP_305022060.1">
    <property type="nucleotide sequence ID" value="NZ_JAUQTB010000001.1"/>
</dbReference>
<proteinExistence type="inferred from homology"/>
<organism evidence="9 10">
    <name type="scientific">Paenibacillus lacisoli</name>
    <dbReference type="NCBI Taxonomy" id="3064525"/>
    <lineage>
        <taxon>Bacteria</taxon>
        <taxon>Bacillati</taxon>
        <taxon>Bacillota</taxon>
        <taxon>Bacilli</taxon>
        <taxon>Bacillales</taxon>
        <taxon>Paenibacillaceae</taxon>
        <taxon>Paenibacillus</taxon>
    </lineage>
</organism>
<dbReference type="Gene3D" id="1.10.10.10">
    <property type="entry name" value="Winged helix-like DNA-binding domain superfamily/Winged helix DNA-binding domain"/>
    <property type="match status" value="1"/>
</dbReference>
<evidence type="ECO:0000313" key="10">
    <source>
        <dbReference type="Proteomes" id="UP001240171"/>
    </source>
</evidence>
<dbReference type="InterPro" id="IPR007627">
    <property type="entry name" value="RNA_pol_sigma70_r2"/>
</dbReference>
<evidence type="ECO:0000256" key="6">
    <source>
        <dbReference type="RuleBase" id="RU000716"/>
    </source>
</evidence>
<dbReference type="InterPro" id="IPR000838">
    <property type="entry name" value="RNA_pol_sigma70_ECF_CS"/>
</dbReference>
<evidence type="ECO:0000256" key="5">
    <source>
        <dbReference type="ARBA" id="ARBA00023163"/>
    </source>
</evidence>
<keyword evidence="5 6" id="KW-0804">Transcription</keyword>
<dbReference type="PANTHER" id="PTHR43133:SF8">
    <property type="entry name" value="RNA POLYMERASE SIGMA FACTOR HI_1459-RELATED"/>
    <property type="match status" value="1"/>
</dbReference>
<dbReference type="Proteomes" id="UP001240171">
    <property type="component" value="Unassembled WGS sequence"/>
</dbReference>
<reference evidence="9 10" key="1">
    <citation type="submission" date="2023-07" db="EMBL/GenBank/DDBJ databases">
        <title>Paenibacillus sp. JX-17 nov. isolated from soil.</title>
        <authorList>
            <person name="Wan Y."/>
            <person name="Liu B."/>
        </authorList>
    </citation>
    <scope>NUCLEOTIDE SEQUENCE [LARGE SCALE GENOMIC DNA]</scope>
    <source>
        <strain evidence="9 10">JX-17</strain>
    </source>
</reference>
<dbReference type="SUPFAM" id="SSF88659">
    <property type="entry name" value="Sigma3 and sigma4 domains of RNA polymerase sigma factors"/>
    <property type="match status" value="1"/>
</dbReference>
<keyword evidence="2 6" id="KW-0805">Transcription regulation</keyword>
<comment type="caution">
    <text evidence="9">The sequence shown here is derived from an EMBL/GenBank/DDBJ whole genome shotgun (WGS) entry which is preliminary data.</text>
</comment>
<evidence type="ECO:0000256" key="2">
    <source>
        <dbReference type="ARBA" id="ARBA00023015"/>
    </source>
</evidence>
<dbReference type="NCBIfam" id="TIGR02937">
    <property type="entry name" value="sigma70-ECF"/>
    <property type="match status" value="1"/>
</dbReference>
<dbReference type="Pfam" id="PF04542">
    <property type="entry name" value="Sigma70_r2"/>
    <property type="match status" value="1"/>
</dbReference>
<evidence type="ECO:0000259" key="7">
    <source>
        <dbReference type="Pfam" id="PF04542"/>
    </source>
</evidence>
<name>A0ABT9C6I9_9BACL</name>
<feature type="domain" description="RNA polymerase sigma factor 70 region 4 type 2" evidence="8">
    <location>
        <begin position="130"/>
        <end position="175"/>
    </location>
</feature>
<keyword evidence="3 6" id="KW-0731">Sigma factor</keyword>
<dbReference type="InterPro" id="IPR036388">
    <property type="entry name" value="WH-like_DNA-bd_sf"/>
</dbReference>
<evidence type="ECO:0000256" key="3">
    <source>
        <dbReference type="ARBA" id="ARBA00023082"/>
    </source>
</evidence>
<keyword evidence="10" id="KW-1185">Reference proteome</keyword>
<evidence type="ECO:0000313" key="9">
    <source>
        <dbReference type="EMBL" id="MDO7904861.1"/>
    </source>
</evidence>